<evidence type="ECO:0000313" key="3">
    <source>
        <dbReference type="Proteomes" id="UP000185003"/>
    </source>
</evidence>
<organism evidence="2 3">
    <name type="scientific">Chitinophaga niabensis</name>
    <dbReference type="NCBI Taxonomy" id="536979"/>
    <lineage>
        <taxon>Bacteria</taxon>
        <taxon>Pseudomonadati</taxon>
        <taxon>Bacteroidota</taxon>
        <taxon>Chitinophagia</taxon>
        <taxon>Chitinophagales</taxon>
        <taxon>Chitinophagaceae</taxon>
        <taxon>Chitinophaga</taxon>
    </lineage>
</organism>
<dbReference type="RefSeq" id="WP_084185852.1">
    <property type="nucleotide sequence ID" value="NZ_FSRA01000002.1"/>
</dbReference>
<dbReference type="SUPFAM" id="SSF47413">
    <property type="entry name" value="lambda repressor-like DNA-binding domains"/>
    <property type="match status" value="1"/>
</dbReference>
<dbReference type="AlphaFoldDB" id="A0A1N6KAS6"/>
<dbReference type="SMART" id="SM00530">
    <property type="entry name" value="HTH_XRE"/>
    <property type="match status" value="1"/>
</dbReference>
<dbReference type="InterPro" id="IPR001387">
    <property type="entry name" value="Cro/C1-type_HTH"/>
</dbReference>
<keyword evidence="3" id="KW-1185">Reference proteome</keyword>
<dbReference type="PROSITE" id="PS50943">
    <property type="entry name" value="HTH_CROC1"/>
    <property type="match status" value="1"/>
</dbReference>
<sequence>MAFGDLKDIAIALGIKKKIGRLRYNCIKAMLAAENLTSKELAEHIGVHTQTVSSWVTNVSQPRLDELYAVAAFLRIDPTDLLS</sequence>
<gene>
    <name evidence="2" type="ORF">SAMN04488055_5462</name>
</gene>
<dbReference type="EMBL" id="FSRA01000002">
    <property type="protein sequence ID" value="SIO53694.1"/>
    <property type="molecule type" value="Genomic_DNA"/>
</dbReference>
<dbReference type="Pfam" id="PF01381">
    <property type="entry name" value="HTH_3"/>
    <property type="match status" value="1"/>
</dbReference>
<name>A0A1N6KAS6_9BACT</name>
<dbReference type="CDD" id="cd00093">
    <property type="entry name" value="HTH_XRE"/>
    <property type="match status" value="1"/>
</dbReference>
<accession>A0A1N6KAS6</accession>
<dbReference type="Gene3D" id="1.10.260.40">
    <property type="entry name" value="lambda repressor-like DNA-binding domains"/>
    <property type="match status" value="1"/>
</dbReference>
<dbReference type="OrthoDB" id="7865033at2"/>
<dbReference type="InterPro" id="IPR010982">
    <property type="entry name" value="Lambda_DNA-bd_dom_sf"/>
</dbReference>
<dbReference type="STRING" id="536979.SAMN04488055_5462"/>
<dbReference type="Proteomes" id="UP000185003">
    <property type="component" value="Unassembled WGS sequence"/>
</dbReference>
<reference evidence="2 3" key="1">
    <citation type="submission" date="2016-11" db="EMBL/GenBank/DDBJ databases">
        <authorList>
            <person name="Jaros S."/>
            <person name="Januszkiewicz K."/>
            <person name="Wedrychowicz H."/>
        </authorList>
    </citation>
    <scope>NUCLEOTIDE SEQUENCE [LARGE SCALE GENOMIC DNA]</scope>
    <source>
        <strain evidence="2 3">DSM 24787</strain>
    </source>
</reference>
<evidence type="ECO:0000259" key="1">
    <source>
        <dbReference type="PROSITE" id="PS50943"/>
    </source>
</evidence>
<evidence type="ECO:0000313" key="2">
    <source>
        <dbReference type="EMBL" id="SIO53694.1"/>
    </source>
</evidence>
<keyword evidence="2" id="KW-0238">DNA-binding</keyword>
<protein>
    <submittedName>
        <fullName evidence="2">DNA-binding transcriptional regulator, XRE family</fullName>
    </submittedName>
</protein>
<dbReference type="GO" id="GO:0003677">
    <property type="term" value="F:DNA binding"/>
    <property type="evidence" value="ECO:0007669"/>
    <property type="project" value="UniProtKB-KW"/>
</dbReference>
<proteinExistence type="predicted"/>
<feature type="domain" description="HTH cro/C1-type" evidence="1">
    <location>
        <begin position="27"/>
        <end position="81"/>
    </location>
</feature>